<name>A0A7S3K3T4_9STRA</name>
<comment type="catalytic activity">
    <reaction evidence="1">
        <text>S-ubiquitinyl-[E2 ubiquitin-conjugating enzyme]-L-cysteine + [acceptor protein]-L-lysine = [E2 ubiquitin-conjugating enzyme]-L-cysteine + N(6)-ubiquitinyl-[acceptor protein]-L-lysine.</text>
        <dbReference type="EC" id="2.3.2.27"/>
    </reaction>
</comment>
<dbReference type="SUPFAM" id="SSF57850">
    <property type="entry name" value="RING/U-box"/>
    <property type="match status" value="1"/>
</dbReference>
<evidence type="ECO:0000256" key="4">
    <source>
        <dbReference type="ARBA" id="ARBA00022679"/>
    </source>
</evidence>
<keyword evidence="4" id="KW-0808">Transferase</keyword>
<protein>
    <recommendedName>
        <fullName evidence="10">E3 ubiquitin-protein ligase RNF181</fullName>
        <ecNumber evidence="3">2.3.2.27</ecNumber>
    </recommendedName>
    <alternativeName>
        <fullName evidence="11">RING finger protein 181</fullName>
    </alternativeName>
</protein>
<evidence type="ECO:0000256" key="13">
    <source>
        <dbReference type="SAM" id="MobiDB-lite"/>
    </source>
</evidence>
<evidence type="ECO:0000256" key="9">
    <source>
        <dbReference type="ARBA" id="ARBA00038197"/>
    </source>
</evidence>
<comment type="pathway">
    <text evidence="2">Protein modification; protein ubiquitination.</text>
</comment>
<evidence type="ECO:0000256" key="5">
    <source>
        <dbReference type="ARBA" id="ARBA00022723"/>
    </source>
</evidence>
<evidence type="ECO:0000256" key="8">
    <source>
        <dbReference type="ARBA" id="ARBA00022833"/>
    </source>
</evidence>
<dbReference type="EMBL" id="HBIJ01020402">
    <property type="protein sequence ID" value="CAE0372576.1"/>
    <property type="molecule type" value="Transcribed_RNA"/>
</dbReference>
<evidence type="ECO:0000256" key="12">
    <source>
        <dbReference type="ARBA" id="ARBA00045940"/>
    </source>
</evidence>
<evidence type="ECO:0000313" key="15">
    <source>
        <dbReference type="EMBL" id="CAE0372576.1"/>
    </source>
</evidence>
<sequence>MPSRESRRGYCHACSRQVEARVNPTSQEAECIECEGTFVEFEEFSSETTNSSVNSTTTTETTLPQVPVFRRILPFMNRGDRGEQTNEQNVRGNRNTNRAQRPRSSILRGMGSSSGASSGELVASAIRHMLSQAQHESEASTVVAGGDGVELLTALAPLLASGRSTTGSETIGDYAIGSLSNIIEQLVANDPGRLPSPPSKRAINQLCKTVEIQQKHIDDGWECGIFKEPFGIGQKAITLPCGHIFLDDAIHRWFKDHHSCPVCRHALPTEAEENRNNIANSTPPFTYAD</sequence>
<feature type="domain" description="RING-type" evidence="14">
    <location>
        <begin position="222"/>
        <end position="264"/>
    </location>
</feature>
<dbReference type="AlphaFoldDB" id="A0A7S3K3T4"/>
<dbReference type="InterPro" id="IPR001841">
    <property type="entry name" value="Znf_RING"/>
</dbReference>
<feature type="region of interest" description="Disordered" evidence="13">
    <location>
        <begin position="76"/>
        <end position="118"/>
    </location>
</feature>
<evidence type="ECO:0000256" key="1">
    <source>
        <dbReference type="ARBA" id="ARBA00000900"/>
    </source>
</evidence>
<dbReference type="Pfam" id="PF13639">
    <property type="entry name" value="zf-RING_2"/>
    <property type="match status" value="1"/>
</dbReference>
<evidence type="ECO:0000256" key="11">
    <source>
        <dbReference type="ARBA" id="ARBA00041674"/>
    </source>
</evidence>
<evidence type="ECO:0000256" key="2">
    <source>
        <dbReference type="ARBA" id="ARBA00004906"/>
    </source>
</evidence>
<evidence type="ECO:0000256" key="3">
    <source>
        <dbReference type="ARBA" id="ARBA00012483"/>
    </source>
</evidence>
<evidence type="ECO:0000256" key="10">
    <source>
        <dbReference type="ARBA" id="ARBA00039317"/>
    </source>
</evidence>
<dbReference type="Gene3D" id="3.30.40.10">
    <property type="entry name" value="Zinc/RING finger domain, C3HC4 (zinc finger)"/>
    <property type="match status" value="1"/>
</dbReference>
<feature type="region of interest" description="Disordered" evidence="13">
    <location>
        <begin position="45"/>
        <end position="64"/>
    </location>
</feature>
<dbReference type="GO" id="GO:0008270">
    <property type="term" value="F:zinc ion binding"/>
    <property type="evidence" value="ECO:0007669"/>
    <property type="project" value="UniProtKB-KW"/>
</dbReference>
<feature type="compositionally biased region" description="Polar residues" evidence="13">
    <location>
        <begin position="85"/>
        <end position="103"/>
    </location>
</feature>
<proteinExistence type="inferred from homology"/>
<dbReference type="EC" id="2.3.2.27" evidence="3"/>
<comment type="function">
    <text evidence="12">E3 ubiquitin-protein ligase which accepts ubiquitin from an E2 ubiquitin-conjugating enzyme in the form of a thioester and then directly transfers the ubiquitin to targeted substrates. Catalyzes monoubiquitination of 26S proteasome subunit PSMC2/RPT1.</text>
</comment>
<dbReference type="InterPro" id="IPR013083">
    <property type="entry name" value="Znf_RING/FYVE/PHD"/>
</dbReference>
<feature type="compositionally biased region" description="Low complexity" evidence="13">
    <location>
        <begin position="46"/>
        <end position="62"/>
    </location>
</feature>
<evidence type="ECO:0000256" key="6">
    <source>
        <dbReference type="ARBA" id="ARBA00022771"/>
    </source>
</evidence>
<dbReference type="GO" id="GO:0061630">
    <property type="term" value="F:ubiquitin protein ligase activity"/>
    <property type="evidence" value="ECO:0007669"/>
    <property type="project" value="UniProtKB-EC"/>
</dbReference>
<keyword evidence="8" id="KW-0862">Zinc</keyword>
<dbReference type="PANTHER" id="PTHR15710:SF160">
    <property type="entry name" value="E3 UBIQUITIN-PROTEIN LIGASE RNF181"/>
    <property type="match status" value="1"/>
</dbReference>
<keyword evidence="6" id="KW-0863">Zinc-finger</keyword>
<dbReference type="PANTHER" id="PTHR15710">
    <property type="entry name" value="E3 UBIQUITIN-PROTEIN LIGASE PRAJA"/>
    <property type="match status" value="1"/>
</dbReference>
<dbReference type="GO" id="GO:0016567">
    <property type="term" value="P:protein ubiquitination"/>
    <property type="evidence" value="ECO:0007669"/>
    <property type="project" value="TreeGrafter"/>
</dbReference>
<comment type="similarity">
    <text evidence="9">Belongs to the RNF181 family.</text>
</comment>
<evidence type="ECO:0000259" key="14">
    <source>
        <dbReference type="Pfam" id="PF13639"/>
    </source>
</evidence>
<gene>
    <name evidence="15" type="ORF">ALAG00032_LOCUS13360</name>
</gene>
<accession>A0A7S3K3T4</accession>
<organism evidence="15">
    <name type="scientific">Aureoumbra lagunensis</name>
    <dbReference type="NCBI Taxonomy" id="44058"/>
    <lineage>
        <taxon>Eukaryota</taxon>
        <taxon>Sar</taxon>
        <taxon>Stramenopiles</taxon>
        <taxon>Ochrophyta</taxon>
        <taxon>Pelagophyceae</taxon>
        <taxon>Pelagomonadales</taxon>
        <taxon>Aureoumbra</taxon>
    </lineage>
</organism>
<keyword evidence="5" id="KW-0479">Metal-binding</keyword>
<reference evidence="15" key="1">
    <citation type="submission" date="2021-01" db="EMBL/GenBank/DDBJ databases">
        <authorList>
            <person name="Corre E."/>
            <person name="Pelletier E."/>
            <person name="Niang G."/>
            <person name="Scheremetjew M."/>
            <person name="Finn R."/>
            <person name="Kale V."/>
            <person name="Holt S."/>
            <person name="Cochrane G."/>
            <person name="Meng A."/>
            <person name="Brown T."/>
            <person name="Cohen L."/>
        </authorList>
    </citation>
    <scope>NUCLEOTIDE SEQUENCE</scope>
    <source>
        <strain evidence="15">CCMP1510</strain>
    </source>
</reference>
<keyword evidence="7" id="KW-0833">Ubl conjugation pathway</keyword>
<dbReference type="GO" id="GO:0005737">
    <property type="term" value="C:cytoplasm"/>
    <property type="evidence" value="ECO:0007669"/>
    <property type="project" value="TreeGrafter"/>
</dbReference>
<evidence type="ECO:0000256" key="7">
    <source>
        <dbReference type="ARBA" id="ARBA00022786"/>
    </source>
</evidence>